<keyword evidence="3" id="KW-0804">Transcription</keyword>
<protein>
    <submittedName>
        <fullName evidence="5">LacI family transcriptional regulator</fullName>
    </submittedName>
</protein>
<gene>
    <name evidence="5" type="ORF">M3I41_07320</name>
</gene>
<dbReference type="Pfam" id="PF13377">
    <property type="entry name" value="Peripla_BP_3"/>
    <property type="match status" value="1"/>
</dbReference>
<dbReference type="GO" id="GO:0000976">
    <property type="term" value="F:transcription cis-regulatory region binding"/>
    <property type="evidence" value="ECO:0007669"/>
    <property type="project" value="TreeGrafter"/>
</dbReference>
<dbReference type="AlphaFoldDB" id="A0A9E7AFC6"/>
<evidence type="ECO:0000259" key="4">
    <source>
        <dbReference type="PROSITE" id="PS50932"/>
    </source>
</evidence>
<evidence type="ECO:0000256" key="3">
    <source>
        <dbReference type="ARBA" id="ARBA00023163"/>
    </source>
</evidence>
<dbReference type="InterPro" id="IPR000843">
    <property type="entry name" value="HTH_LacI"/>
</dbReference>
<evidence type="ECO:0000256" key="1">
    <source>
        <dbReference type="ARBA" id="ARBA00023015"/>
    </source>
</evidence>
<dbReference type="PANTHER" id="PTHR30146:SF109">
    <property type="entry name" value="HTH-TYPE TRANSCRIPTIONAL REGULATOR GALS"/>
    <property type="match status" value="1"/>
</dbReference>
<dbReference type="Pfam" id="PF00356">
    <property type="entry name" value="LacI"/>
    <property type="match status" value="1"/>
</dbReference>
<dbReference type="CDD" id="cd01392">
    <property type="entry name" value="HTH_LacI"/>
    <property type="match status" value="1"/>
</dbReference>
<dbReference type="PANTHER" id="PTHR30146">
    <property type="entry name" value="LACI-RELATED TRANSCRIPTIONAL REPRESSOR"/>
    <property type="match status" value="1"/>
</dbReference>
<name>A0A9E7AFC6_9ACTO</name>
<evidence type="ECO:0000313" key="5">
    <source>
        <dbReference type="EMBL" id="UQF79390.1"/>
    </source>
</evidence>
<keyword evidence="1" id="KW-0805">Transcription regulation</keyword>
<accession>A0A9E7AFC6</accession>
<dbReference type="Proteomes" id="UP000830236">
    <property type="component" value="Chromosome"/>
</dbReference>
<dbReference type="SUPFAM" id="SSF53822">
    <property type="entry name" value="Periplasmic binding protein-like I"/>
    <property type="match status" value="1"/>
</dbReference>
<organism evidence="5 6">
    <name type="scientific">Actinomyces graevenitzii</name>
    <dbReference type="NCBI Taxonomy" id="55565"/>
    <lineage>
        <taxon>Bacteria</taxon>
        <taxon>Bacillati</taxon>
        <taxon>Actinomycetota</taxon>
        <taxon>Actinomycetes</taxon>
        <taxon>Actinomycetales</taxon>
        <taxon>Actinomycetaceae</taxon>
        <taxon>Actinomyces</taxon>
    </lineage>
</organism>
<reference evidence="5" key="1">
    <citation type="submission" date="2022-05" db="EMBL/GenBank/DDBJ databases">
        <title>Using nanopore sequencing to obtain complete genomes from saliva samples.</title>
        <authorList>
            <person name="Baker J.L."/>
        </authorList>
    </citation>
    <scope>NUCLEOTIDE SEQUENCE</scope>
    <source>
        <strain evidence="5">JCVI-JB-Ag32</strain>
    </source>
</reference>
<dbReference type="Gene3D" id="3.40.50.2300">
    <property type="match status" value="2"/>
</dbReference>
<dbReference type="CDD" id="cd06267">
    <property type="entry name" value="PBP1_LacI_sugar_binding-like"/>
    <property type="match status" value="1"/>
</dbReference>
<feature type="domain" description="HTH lacI-type" evidence="4">
    <location>
        <begin position="5"/>
        <end position="59"/>
    </location>
</feature>
<dbReference type="KEGG" id="agh:M3I41_07320"/>
<dbReference type="SUPFAM" id="SSF47413">
    <property type="entry name" value="lambda repressor-like DNA-binding domains"/>
    <property type="match status" value="1"/>
</dbReference>
<evidence type="ECO:0000313" key="6">
    <source>
        <dbReference type="Proteomes" id="UP000830236"/>
    </source>
</evidence>
<proteinExistence type="predicted"/>
<dbReference type="SMART" id="SM00354">
    <property type="entry name" value="HTH_LACI"/>
    <property type="match status" value="1"/>
</dbReference>
<dbReference type="PROSITE" id="PS50932">
    <property type="entry name" value="HTH_LACI_2"/>
    <property type="match status" value="1"/>
</dbReference>
<dbReference type="EMBL" id="CP097095">
    <property type="protein sequence ID" value="UQF79390.1"/>
    <property type="molecule type" value="Genomic_DNA"/>
</dbReference>
<evidence type="ECO:0000256" key="2">
    <source>
        <dbReference type="ARBA" id="ARBA00023125"/>
    </source>
</evidence>
<sequence length="354" mass="37408">MGAKVTISSVAKATGRSISTVSAALNGASGVAESTRAEILQAAQRLGYAADPNAQQLRRRHSGMMGVVLTAGQAFQVRLLDAVYAAAKDLNVDVLVAATTANHDQEAGVRALLARHCEGLVLIDPDDDETGRQGQIGKRVATVVLSNDAAAAGVDSVISRDDVGISASVDHLVLQEVRRITYIDGAGSSACVRRTRAYRQAMKDHGLSQHIQVVAGGTSEAEGARAAQQLLDGGDLPQALMCFNDHCAIGALMALVRAGKRVPQDILVMGYDGIDLAGVSALELSTIDQNATLMSRVALKLAHARSLQRRGEPVSLSETLEEFGDNIHITMKADQSVCVEVKPRMIMRSSTKFM</sequence>
<dbReference type="GO" id="GO:0003700">
    <property type="term" value="F:DNA-binding transcription factor activity"/>
    <property type="evidence" value="ECO:0007669"/>
    <property type="project" value="TreeGrafter"/>
</dbReference>
<dbReference type="InterPro" id="IPR028082">
    <property type="entry name" value="Peripla_BP_I"/>
</dbReference>
<keyword evidence="2" id="KW-0238">DNA-binding</keyword>
<dbReference type="InterPro" id="IPR046335">
    <property type="entry name" value="LacI/GalR-like_sensor"/>
</dbReference>
<dbReference type="Gene3D" id="1.10.260.40">
    <property type="entry name" value="lambda repressor-like DNA-binding domains"/>
    <property type="match status" value="1"/>
</dbReference>
<dbReference type="InterPro" id="IPR010982">
    <property type="entry name" value="Lambda_DNA-bd_dom_sf"/>
</dbReference>